<sequence length="190" mass="22548">MNTYKSPFRASKWHKSKIPDVAKALKSFKTKDLLSKKSSIAQPADLEPRDSNNLNKYHISEDKEKIQQIRHEKAHKNKKNYHAEKENESDEMSPQFEDVSEHHGSNLKSKVRNFWEDPRMFQIPQLNLDSNRPSTRKSKEENGQAKESFSRKFVREFWRIIHKQNQRIDNLLNLNSELKHKVDSGYKEFV</sequence>
<feature type="region of interest" description="Disordered" evidence="1">
    <location>
        <begin position="125"/>
        <end position="146"/>
    </location>
</feature>
<organism evidence="2 3">
    <name type="scientific">Euplotes crassus</name>
    <dbReference type="NCBI Taxonomy" id="5936"/>
    <lineage>
        <taxon>Eukaryota</taxon>
        <taxon>Sar</taxon>
        <taxon>Alveolata</taxon>
        <taxon>Ciliophora</taxon>
        <taxon>Intramacronucleata</taxon>
        <taxon>Spirotrichea</taxon>
        <taxon>Hypotrichia</taxon>
        <taxon>Euplotida</taxon>
        <taxon>Euplotidae</taxon>
        <taxon>Moneuplotes</taxon>
    </lineage>
</organism>
<proteinExistence type="predicted"/>
<keyword evidence="3" id="KW-1185">Reference proteome</keyword>
<dbReference type="AlphaFoldDB" id="A0AAD1XA65"/>
<evidence type="ECO:0000313" key="3">
    <source>
        <dbReference type="Proteomes" id="UP001295684"/>
    </source>
</evidence>
<accession>A0AAD1XA65</accession>
<feature type="region of interest" description="Disordered" evidence="1">
    <location>
        <begin position="33"/>
        <end position="106"/>
    </location>
</feature>
<gene>
    <name evidence="2" type="ORF">ECRASSUSDP1_LOCUS4741</name>
</gene>
<comment type="caution">
    <text evidence="2">The sequence shown here is derived from an EMBL/GenBank/DDBJ whole genome shotgun (WGS) entry which is preliminary data.</text>
</comment>
<evidence type="ECO:0000313" key="2">
    <source>
        <dbReference type="EMBL" id="CAI2363406.1"/>
    </source>
</evidence>
<evidence type="ECO:0000256" key="1">
    <source>
        <dbReference type="SAM" id="MobiDB-lite"/>
    </source>
</evidence>
<dbReference type="Proteomes" id="UP001295684">
    <property type="component" value="Unassembled WGS sequence"/>
</dbReference>
<feature type="compositionally biased region" description="Basic and acidic residues" evidence="1">
    <location>
        <begin position="58"/>
        <end position="71"/>
    </location>
</feature>
<reference evidence="2" key="1">
    <citation type="submission" date="2023-07" db="EMBL/GenBank/DDBJ databases">
        <authorList>
            <consortium name="AG Swart"/>
            <person name="Singh M."/>
            <person name="Singh A."/>
            <person name="Seah K."/>
            <person name="Emmerich C."/>
        </authorList>
    </citation>
    <scope>NUCLEOTIDE SEQUENCE</scope>
    <source>
        <strain evidence="2">DP1</strain>
    </source>
</reference>
<feature type="compositionally biased region" description="Basic and acidic residues" evidence="1">
    <location>
        <begin position="137"/>
        <end position="146"/>
    </location>
</feature>
<dbReference type="EMBL" id="CAMPGE010004556">
    <property type="protein sequence ID" value="CAI2363406.1"/>
    <property type="molecule type" value="Genomic_DNA"/>
</dbReference>
<name>A0AAD1XA65_EUPCR</name>
<protein>
    <submittedName>
        <fullName evidence="2">Uncharacterized protein</fullName>
    </submittedName>
</protein>